<dbReference type="PANTHER" id="PTHR30298">
    <property type="entry name" value="H REPEAT-ASSOCIATED PREDICTED TRANSPOSASE"/>
    <property type="match status" value="1"/>
</dbReference>
<dbReference type="InterPro" id="IPR032806">
    <property type="entry name" value="YbfD_N"/>
</dbReference>
<feature type="region of interest" description="Disordered" evidence="1">
    <location>
        <begin position="193"/>
        <end position="219"/>
    </location>
</feature>
<dbReference type="InterPro" id="IPR051698">
    <property type="entry name" value="Transposase_11-like"/>
</dbReference>
<protein>
    <submittedName>
        <fullName evidence="3">DDE_Tnp_1-associated</fullName>
    </submittedName>
</protein>
<name>A0A1T5F4R1_9SPHN</name>
<organism evidence="3 4">
    <name type="scientific">Sphingopyxis flava</name>
    <dbReference type="NCBI Taxonomy" id="1507287"/>
    <lineage>
        <taxon>Bacteria</taxon>
        <taxon>Pseudomonadati</taxon>
        <taxon>Pseudomonadota</taxon>
        <taxon>Alphaproteobacteria</taxon>
        <taxon>Sphingomonadales</taxon>
        <taxon>Sphingomonadaceae</taxon>
        <taxon>Sphingopyxis</taxon>
    </lineage>
</organism>
<dbReference type="Pfam" id="PF13808">
    <property type="entry name" value="DDE_Tnp_1_assoc"/>
    <property type="match status" value="1"/>
</dbReference>
<dbReference type="EMBL" id="FUYP01000028">
    <property type="protein sequence ID" value="SKB91119.1"/>
    <property type="molecule type" value="Genomic_DNA"/>
</dbReference>
<evidence type="ECO:0000313" key="3">
    <source>
        <dbReference type="EMBL" id="SKB91119.1"/>
    </source>
</evidence>
<sequence length="241" mass="26413">MSWFAAAFDDLRDPRTGNARRHDLLEVLTMALTASICGAESCSDFADFAVDREDLFREFLRLENGVPSHDTFSRIFRLLDPAAFARCFEQFLTALGEAGAGVVAIDGKTLRRSFDTAAGRSPLAVVTAFASWTRTVIGQESFRPGEGDSEILAARALLECPHLTGQLVTADALHCQTVPRPAASFCFRPRARARRSRSRRPMLPSGASAERNRLGDQAGTSTDDVFINFPLAAAMRRPFAR</sequence>
<dbReference type="AlphaFoldDB" id="A0A1T5F4R1"/>
<evidence type="ECO:0000256" key="1">
    <source>
        <dbReference type="SAM" id="MobiDB-lite"/>
    </source>
</evidence>
<dbReference type="NCBIfam" id="NF033564">
    <property type="entry name" value="transpos_ISAs1"/>
    <property type="match status" value="1"/>
</dbReference>
<dbReference type="Proteomes" id="UP000190044">
    <property type="component" value="Unassembled WGS sequence"/>
</dbReference>
<feature type="domain" description="H repeat-associated protein N-terminal" evidence="2">
    <location>
        <begin position="7"/>
        <end position="91"/>
    </location>
</feature>
<evidence type="ECO:0000259" key="2">
    <source>
        <dbReference type="Pfam" id="PF13808"/>
    </source>
</evidence>
<evidence type="ECO:0000313" key="4">
    <source>
        <dbReference type="Proteomes" id="UP000190044"/>
    </source>
</evidence>
<gene>
    <name evidence="3" type="ORF">SAMN06295937_102846</name>
</gene>
<dbReference type="PANTHER" id="PTHR30298:SF0">
    <property type="entry name" value="PROTEIN YBFL-RELATED"/>
    <property type="match status" value="1"/>
</dbReference>
<keyword evidence="4" id="KW-1185">Reference proteome</keyword>
<proteinExistence type="predicted"/>
<dbReference type="InterPro" id="IPR047647">
    <property type="entry name" value="ISAs1_transpos"/>
</dbReference>
<accession>A0A1T5F4R1</accession>
<reference evidence="4" key="1">
    <citation type="submission" date="2017-02" db="EMBL/GenBank/DDBJ databases">
        <authorList>
            <person name="Varghese N."/>
            <person name="Submissions S."/>
        </authorList>
    </citation>
    <scope>NUCLEOTIDE SEQUENCE [LARGE SCALE GENOMIC DNA]</scope>
    <source>
        <strain evidence="4">R11H</strain>
    </source>
</reference>